<dbReference type="EMBL" id="BHYM01000041">
    <property type="protein sequence ID" value="GCE41158.1"/>
    <property type="molecule type" value="Genomic_DNA"/>
</dbReference>
<reference evidence="1 2" key="1">
    <citation type="submission" date="2018-11" db="EMBL/GenBank/DDBJ databases">
        <title>Microbial catabolism of amino acid.</title>
        <authorList>
            <person name="Hibi M."/>
            <person name="Ogawa J."/>
        </authorList>
    </citation>
    <scope>NUCLEOTIDE SEQUENCE [LARGE SCALE GENOMIC DNA]</scope>
    <source>
        <strain evidence="1 2">C31-06</strain>
    </source>
</reference>
<gene>
    <name evidence="1" type="ORF">Rhow_004817</name>
</gene>
<proteinExistence type="predicted"/>
<evidence type="ECO:0000313" key="1">
    <source>
        <dbReference type="EMBL" id="GCE41158.1"/>
    </source>
</evidence>
<evidence type="ECO:0000313" key="2">
    <source>
        <dbReference type="Proteomes" id="UP000287519"/>
    </source>
</evidence>
<accession>A0A402CC37</accession>
<dbReference type="AlphaFoldDB" id="A0A402CC37"/>
<dbReference type="Proteomes" id="UP000287519">
    <property type="component" value="Unassembled WGS sequence"/>
</dbReference>
<organism evidence="1 2">
    <name type="scientific">Rhodococcus wratislaviensis</name>
    <name type="common">Tsukamurella wratislaviensis</name>
    <dbReference type="NCBI Taxonomy" id="44752"/>
    <lineage>
        <taxon>Bacteria</taxon>
        <taxon>Bacillati</taxon>
        <taxon>Actinomycetota</taxon>
        <taxon>Actinomycetes</taxon>
        <taxon>Mycobacteriales</taxon>
        <taxon>Nocardiaceae</taxon>
        <taxon>Rhodococcus</taxon>
    </lineage>
</organism>
<name>A0A402CC37_RHOWR</name>
<keyword evidence="2" id="KW-1185">Reference proteome</keyword>
<comment type="caution">
    <text evidence="1">The sequence shown here is derived from an EMBL/GenBank/DDBJ whole genome shotgun (WGS) entry which is preliminary data.</text>
</comment>
<protein>
    <submittedName>
        <fullName evidence="1">3-hydroxyacyl-CoA dehydrogenase-like</fullName>
    </submittedName>
</protein>
<sequence length="79" mass="8048">MFGLDLAQSIDRAGDEVPDGVTLIPADVTSGEDAEAALGAFNVMCLAADAIAKTDTVDESGQRVVINTASVAAFEGQPH</sequence>